<protein>
    <submittedName>
        <fullName evidence="1">Uncharacterized protein</fullName>
    </submittedName>
</protein>
<proteinExistence type="predicted"/>
<dbReference type="AlphaFoldDB" id="A0A2P2LI43"/>
<dbReference type="EMBL" id="GGEC01037154">
    <property type="protein sequence ID" value="MBX17638.1"/>
    <property type="molecule type" value="Transcribed_RNA"/>
</dbReference>
<accession>A0A2P2LI43</accession>
<reference evidence="1" key="1">
    <citation type="submission" date="2018-02" db="EMBL/GenBank/DDBJ databases">
        <title>Rhizophora mucronata_Transcriptome.</title>
        <authorList>
            <person name="Meera S.P."/>
            <person name="Sreeshan A."/>
            <person name="Augustine A."/>
        </authorList>
    </citation>
    <scope>NUCLEOTIDE SEQUENCE</scope>
    <source>
        <tissue evidence="1">Leaf</tissue>
    </source>
</reference>
<sequence>MLKKPSNSRKLSCWVVRPRNGSHNKLLHTPPSRFSIKPLITHDVTRGRANHTFGGHGTPKPLKFQIFSQKYCIGFFQLFNTFNKNMHMINPLKSQEEYQLYASILTKH</sequence>
<organism evidence="1">
    <name type="scientific">Rhizophora mucronata</name>
    <name type="common">Asiatic mangrove</name>
    <dbReference type="NCBI Taxonomy" id="61149"/>
    <lineage>
        <taxon>Eukaryota</taxon>
        <taxon>Viridiplantae</taxon>
        <taxon>Streptophyta</taxon>
        <taxon>Embryophyta</taxon>
        <taxon>Tracheophyta</taxon>
        <taxon>Spermatophyta</taxon>
        <taxon>Magnoliopsida</taxon>
        <taxon>eudicotyledons</taxon>
        <taxon>Gunneridae</taxon>
        <taxon>Pentapetalae</taxon>
        <taxon>rosids</taxon>
        <taxon>fabids</taxon>
        <taxon>Malpighiales</taxon>
        <taxon>Rhizophoraceae</taxon>
        <taxon>Rhizophora</taxon>
    </lineage>
</organism>
<evidence type="ECO:0000313" key="1">
    <source>
        <dbReference type="EMBL" id="MBX17638.1"/>
    </source>
</evidence>
<name>A0A2P2LI43_RHIMU</name>